<accession>A0A368VKS5</accession>
<dbReference type="Pfam" id="PF01568">
    <property type="entry name" value="Molydop_binding"/>
    <property type="match status" value="1"/>
</dbReference>
<sequence length="687" mass="77094">MTKSVKSGTFRSVCPFDCPDTCGLSVTMDEGIITKITGDNEHPVTRGAICNKVRQLSDRIYHPERLLYPMRRTGPKGTLAFKRISWDEAYEEITDRMRNIIHEHGANAILPYSFYGNMGVLNAEGMDRRFFHRLGSSRLDRTICNAAGAAGYKYTMGGSIGIDPEETVHTKLFLIWGCNLVSTNMHQAMLATEARKNGATIIHIDVHRNRTSAWADRFIHVRPGTDAALALGMMHVIIRDGLSDIAFLEQHAIGYEELAEQAADYTPERVADITGVPAAEIEELARLYGTTSPSFIRIGNGLQHHDNGGMIIRTISCLPALTGQWGIRGGGAMKGNSWYSRLNGERIERPDLLPDPNVRTINMNQLGDALLDLDPPVRMLFVYNSNPAIVAPDQNRVREGLLRDDLFTVTHDLFLTDTCKYSDIVLPATSHFENMDLYTSYWHLYLQLHEPIIQPMGECISNFTLFKQLALRLGFERETFDISEKQMIQEALDSDQNPYLAGITFEQLIGRTWMKAGGDNLPPFTDRIPTRSGKIELCSETMLRDGLPPLPDHIPLREPDKYPFWLMTGPNHSFINSTFANQERLQKLEKEPLLYIHADDASELGMTNGERVKIRNDRGEAEVILRIGTDVLPGVLVTQGLWWDDDRKGIQAVNALTSQRLADMGGGATFFSNRVEVLKIDTKDISD</sequence>
<dbReference type="SUPFAM" id="SSF50692">
    <property type="entry name" value="ADC-like"/>
    <property type="match status" value="1"/>
</dbReference>
<dbReference type="Pfam" id="PF00384">
    <property type="entry name" value="Molybdopterin"/>
    <property type="match status" value="1"/>
</dbReference>
<dbReference type="Gene3D" id="3.40.50.740">
    <property type="match status" value="1"/>
</dbReference>
<dbReference type="EMBL" id="QPJD01000017">
    <property type="protein sequence ID" value="RCW42309.1"/>
    <property type="molecule type" value="Genomic_DNA"/>
</dbReference>
<dbReference type="InterPro" id="IPR009010">
    <property type="entry name" value="Asp_de-COase-like_dom_sf"/>
</dbReference>
<evidence type="ECO:0000256" key="3">
    <source>
        <dbReference type="ARBA" id="ARBA00022505"/>
    </source>
</evidence>
<dbReference type="SUPFAM" id="SSF53706">
    <property type="entry name" value="Formate dehydrogenase/DMSO reductase, domains 1-3"/>
    <property type="match status" value="1"/>
</dbReference>
<dbReference type="GO" id="GO:0051536">
    <property type="term" value="F:iron-sulfur cluster binding"/>
    <property type="evidence" value="ECO:0007669"/>
    <property type="project" value="UniProtKB-KW"/>
</dbReference>
<dbReference type="Proteomes" id="UP000252415">
    <property type="component" value="Unassembled WGS sequence"/>
</dbReference>
<evidence type="ECO:0000313" key="10">
    <source>
        <dbReference type="Proteomes" id="UP000252415"/>
    </source>
</evidence>
<evidence type="ECO:0000256" key="6">
    <source>
        <dbReference type="ARBA" id="ARBA00023004"/>
    </source>
</evidence>
<comment type="caution">
    <text evidence="9">The sequence shown here is derived from an EMBL/GenBank/DDBJ whole genome shotgun (WGS) entry which is preliminary data.</text>
</comment>
<dbReference type="InterPro" id="IPR006656">
    <property type="entry name" value="Mopterin_OxRdtase"/>
</dbReference>
<dbReference type="Gene3D" id="2.20.25.90">
    <property type="entry name" value="ADC-like domains"/>
    <property type="match status" value="1"/>
</dbReference>
<dbReference type="PANTHER" id="PTHR43742">
    <property type="entry name" value="TRIMETHYLAMINE-N-OXIDE REDUCTASE"/>
    <property type="match status" value="1"/>
</dbReference>
<dbReference type="CDD" id="cd02786">
    <property type="entry name" value="MopB_CT_3"/>
    <property type="match status" value="1"/>
</dbReference>
<evidence type="ECO:0000256" key="2">
    <source>
        <dbReference type="ARBA" id="ARBA00010312"/>
    </source>
</evidence>
<dbReference type="PANTHER" id="PTHR43742:SF6">
    <property type="entry name" value="OXIDOREDUCTASE YYAE-RELATED"/>
    <property type="match status" value="1"/>
</dbReference>
<comment type="similarity">
    <text evidence="2">Belongs to the prokaryotic molybdopterin-containing oxidoreductase family.</text>
</comment>
<name>A0A368VKS5_9BACL</name>
<dbReference type="PROSITE" id="PS00490">
    <property type="entry name" value="MOLYBDOPTERIN_PROK_2"/>
    <property type="match status" value="1"/>
</dbReference>
<dbReference type="Gene3D" id="3.40.228.10">
    <property type="entry name" value="Dimethylsulfoxide Reductase, domain 2"/>
    <property type="match status" value="1"/>
</dbReference>
<dbReference type="Gene3D" id="3.30.2070.10">
    <property type="entry name" value="Formate dehydrogenase/DMSO reductase"/>
    <property type="match status" value="1"/>
</dbReference>
<keyword evidence="6" id="KW-0408">Iron</keyword>
<organism evidence="9 10">
    <name type="scientific">Paenibacillus prosopidis</name>
    <dbReference type="NCBI Taxonomy" id="630520"/>
    <lineage>
        <taxon>Bacteria</taxon>
        <taxon>Bacillati</taxon>
        <taxon>Bacillota</taxon>
        <taxon>Bacilli</taxon>
        <taxon>Bacillales</taxon>
        <taxon>Paenibacillaceae</taxon>
        <taxon>Paenibacillus</taxon>
    </lineage>
</organism>
<dbReference type="InterPro" id="IPR006655">
    <property type="entry name" value="Mopterin_OxRdtase_prok_CS"/>
</dbReference>
<keyword evidence="10" id="KW-1185">Reference proteome</keyword>
<dbReference type="Pfam" id="PF04879">
    <property type="entry name" value="Molybdop_Fe4S4"/>
    <property type="match status" value="1"/>
</dbReference>
<evidence type="ECO:0000256" key="5">
    <source>
        <dbReference type="ARBA" id="ARBA00023002"/>
    </source>
</evidence>
<proteinExistence type="inferred from homology"/>
<reference evidence="9 10" key="1">
    <citation type="submission" date="2018-07" db="EMBL/GenBank/DDBJ databases">
        <title>Genomic Encyclopedia of Type Strains, Phase III (KMG-III): the genomes of soil and plant-associated and newly described type strains.</title>
        <authorList>
            <person name="Whitman W."/>
        </authorList>
    </citation>
    <scope>NUCLEOTIDE SEQUENCE [LARGE SCALE GENOMIC DNA]</scope>
    <source>
        <strain evidence="9 10">CECT 7506</strain>
    </source>
</reference>
<evidence type="ECO:0000256" key="7">
    <source>
        <dbReference type="ARBA" id="ARBA00023014"/>
    </source>
</evidence>
<protein>
    <submittedName>
        <fullName evidence="9">Anaerobic selenocysteine-containing dehydrogenase</fullName>
    </submittedName>
</protein>
<keyword evidence="4" id="KW-0479">Metal-binding</keyword>
<evidence type="ECO:0000313" key="9">
    <source>
        <dbReference type="EMBL" id="RCW42309.1"/>
    </source>
</evidence>
<gene>
    <name evidence="9" type="ORF">DFP97_11732</name>
</gene>
<dbReference type="OrthoDB" id="9803192at2"/>
<dbReference type="InterPro" id="IPR037920">
    <property type="entry name" value="YoaE_C"/>
</dbReference>
<comment type="cofactor">
    <cofactor evidence="1">
        <name>Mo-bis(molybdopterin guanine dinucleotide)</name>
        <dbReference type="ChEBI" id="CHEBI:60539"/>
    </cofactor>
</comment>
<dbReference type="InterPro" id="IPR006657">
    <property type="entry name" value="MoPterin_dinucl-bd_dom"/>
</dbReference>
<dbReference type="PROSITE" id="PS51669">
    <property type="entry name" value="4FE4S_MOW_BIS_MGD"/>
    <property type="match status" value="1"/>
</dbReference>
<dbReference type="GO" id="GO:0043546">
    <property type="term" value="F:molybdopterin cofactor binding"/>
    <property type="evidence" value="ECO:0007669"/>
    <property type="project" value="InterPro"/>
</dbReference>
<keyword evidence="5" id="KW-0560">Oxidoreductase</keyword>
<keyword evidence="3" id="KW-0500">Molybdenum</keyword>
<dbReference type="GO" id="GO:0046872">
    <property type="term" value="F:metal ion binding"/>
    <property type="evidence" value="ECO:0007669"/>
    <property type="project" value="UniProtKB-KW"/>
</dbReference>
<dbReference type="GO" id="GO:0016491">
    <property type="term" value="F:oxidoreductase activity"/>
    <property type="evidence" value="ECO:0007669"/>
    <property type="project" value="UniProtKB-KW"/>
</dbReference>
<evidence type="ECO:0000259" key="8">
    <source>
        <dbReference type="PROSITE" id="PS51669"/>
    </source>
</evidence>
<keyword evidence="7" id="KW-0411">Iron-sulfur</keyword>
<dbReference type="InterPro" id="IPR006963">
    <property type="entry name" value="Mopterin_OxRdtase_4Fe-4S_dom"/>
</dbReference>
<evidence type="ECO:0000256" key="1">
    <source>
        <dbReference type="ARBA" id="ARBA00001942"/>
    </source>
</evidence>
<dbReference type="CDD" id="cd02766">
    <property type="entry name" value="MopB_3"/>
    <property type="match status" value="1"/>
</dbReference>
<dbReference type="AlphaFoldDB" id="A0A368VKS5"/>
<dbReference type="Gene3D" id="2.40.40.20">
    <property type="match status" value="1"/>
</dbReference>
<dbReference type="RefSeq" id="WP_114382852.1">
    <property type="nucleotide sequence ID" value="NZ_QPJD01000017.1"/>
</dbReference>
<feature type="domain" description="4Fe-4S Mo/W bis-MGD-type" evidence="8">
    <location>
        <begin position="7"/>
        <end position="64"/>
    </location>
</feature>
<dbReference type="SMART" id="SM00926">
    <property type="entry name" value="Molybdop_Fe4S4"/>
    <property type="match status" value="1"/>
</dbReference>
<evidence type="ECO:0000256" key="4">
    <source>
        <dbReference type="ARBA" id="ARBA00022723"/>
    </source>
</evidence>
<dbReference type="InterPro" id="IPR050612">
    <property type="entry name" value="Prok_Mopterin_Oxidored"/>
</dbReference>